<comment type="caution">
    <text evidence="1">The sequence shown here is derived from an EMBL/GenBank/DDBJ whole genome shotgun (WGS) entry which is preliminary data.</text>
</comment>
<proteinExistence type="predicted"/>
<dbReference type="EMBL" id="JACJQL010000108">
    <property type="protein sequence ID" value="MBD2255600.1"/>
    <property type="molecule type" value="Genomic_DNA"/>
</dbReference>
<protein>
    <submittedName>
        <fullName evidence="1">Uncharacterized protein</fullName>
    </submittedName>
</protein>
<dbReference type="Proteomes" id="UP000621307">
    <property type="component" value="Unassembled WGS sequence"/>
</dbReference>
<dbReference type="RefSeq" id="WP_190572612.1">
    <property type="nucleotide sequence ID" value="NZ_JACJQL010000108.1"/>
</dbReference>
<evidence type="ECO:0000313" key="2">
    <source>
        <dbReference type="Proteomes" id="UP000621307"/>
    </source>
</evidence>
<gene>
    <name evidence="1" type="ORF">H6G14_30845</name>
</gene>
<accession>A0ABR8BPX3</accession>
<organism evidence="1 2">
    <name type="scientific">Nostoc parmelioides FACHB-3921</name>
    <dbReference type="NCBI Taxonomy" id="2692909"/>
    <lineage>
        <taxon>Bacteria</taxon>
        <taxon>Bacillati</taxon>
        <taxon>Cyanobacteriota</taxon>
        <taxon>Cyanophyceae</taxon>
        <taxon>Nostocales</taxon>
        <taxon>Nostocaceae</taxon>
        <taxon>Nostoc</taxon>
    </lineage>
</organism>
<evidence type="ECO:0000313" key="1">
    <source>
        <dbReference type="EMBL" id="MBD2255600.1"/>
    </source>
</evidence>
<name>A0ABR8BPX3_9NOSO</name>
<reference evidence="1 2" key="1">
    <citation type="journal article" date="2020" name="ISME J.">
        <title>Comparative genomics reveals insights into cyanobacterial evolution and habitat adaptation.</title>
        <authorList>
            <person name="Chen M.Y."/>
            <person name="Teng W.K."/>
            <person name="Zhao L."/>
            <person name="Hu C.X."/>
            <person name="Zhou Y.K."/>
            <person name="Han B.P."/>
            <person name="Song L.R."/>
            <person name="Shu W.S."/>
        </authorList>
    </citation>
    <scope>NUCLEOTIDE SEQUENCE [LARGE SCALE GENOMIC DNA]</scope>
    <source>
        <strain evidence="1 2">FACHB-3921</strain>
    </source>
</reference>
<keyword evidence="2" id="KW-1185">Reference proteome</keyword>
<sequence>MTALEKQKEQPYMKISTSIDKSENTGSRISPPIYYSRKAYLISIIAISPPYKQLQKCNQLMQETHRGWITLSFKSLAKSQVAQNFYNFINQKVSVWVSPPIYKIYKPYLDYFLAISPHTNKLESFKRLAREVAV</sequence>